<accession>A0AAV4NHA7</accession>
<sequence>MPRLSFSFRRKAFYQKRLACFFTFNFLTSSQTTTVPQSLGESRRDILHNGDKFLETTVAQSLGESRRDILHNGDKFLEVRCAGLLPFKKLFDGLLGRKKKSCLVILAIVTDDHTAFGTGDITHESTPLSTGNMASSASLWKSGIIVDREVCYNIFEDIQRCIV</sequence>
<reference evidence="1 2" key="1">
    <citation type="submission" date="2021-06" db="EMBL/GenBank/DDBJ databases">
        <title>Caerostris darwini draft genome.</title>
        <authorList>
            <person name="Kono N."/>
            <person name="Arakawa K."/>
        </authorList>
    </citation>
    <scope>NUCLEOTIDE SEQUENCE [LARGE SCALE GENOMIC DNA]</scope>
</reference>
<name>A0AAV4NHA7_9ARAC</name>
<keyword evidence="2" id="KW-1185">Reference proteome</keyword>
<dbReference type="Proteomes" id="UP001054837">
    <property type="component" value="Unassembled WGS sequence"/>
</dbReference>
<evidence type="ECO:0000313" key="1">
    <source>
        <dbReference type="EMBL" id="GIX84182.1"/>
    </source>
</evidence>
<evidence type="ECO:0000313" key="2">
    <source>
        <dbReference type="Proteomes" id="UP001054837"/>
    </source>
</evidence>
<comment type="caution">
    <text evidence="1">The sequence shown here is derived from an EMBL/GenBank/DDBJ whole genome shotgun (WGS) entry which is preliminary data.</text>
</comment>
<dbReference type="AlphaFoldDB" id="A0AAV4NHA7"/>
<gene>
    <name evidence="1" type="ORF">CDAR_368941</name>
</gene>
<organism evidence="1 2">
    <name type="scientific">Caerostris darwini</name>
    <dbReference type="NCBI Taxonomy" id="1538125"/>
    <lineage>
        <taxon>Eukaryota</taxon>
        <taxon>Metazoa</taxon>
        <taxon>Ecdysozoa</taxon>
        <taxon>Arthropoda</taxon>
        <taxon>Chelicerata</taxon>
        <taxon>Arachnida</taxon>
        <taxon>Araneae</taxon>
        <taxon>Araneomorphae</taxon>
        <taxon>Entelegynae</taxon>
        <taxon>Araneoidea</taxon>
        <taxon>Araneidae</taxon>
        <taxon>Caerostris</taxon>
    </lineage>
</organism>
<proteinExistence type="predicted"/>
<dbReference type="EMBL" id="BPLQ01001708">
    <property type="protein sequence ID" value="GIX84182.1"/>
    <property type="molecule type" value="Genomic_DNA"/>
</dbReference>
<protein>
    <submittedName>
        <fullName evidence="1">Uncharacterized protein</fullName>
    </submittedName>
</protein>